<accession>A0A1I7UY96</accession>
<keyword evidence="1" id="KW-1133">Transmembrane helix</keyword>
<evidence type="ECO:0000256" key="1">
    <source>
        <dbReference type="SAM" id="Phobius"/>
    </source>
</evidence>
<reference evidence="3" key="1">
    <citation type="submission" date="2016-11" db="UniProtKB">
        <authorList>
            <consortium name="WormBaseParasite"/>
        </authorList>
    </citation>
    <scope>IDENTIFICATION</scope>
</reference>
<evidence type="ECO:0000313" key="3">
    <source>
        <dbReference type="WBParaSite" id="Csp11.Scaffold630.g20546.t1"/>
    </source>
</evidence>
<keyword evidence="1" id="KW-0472">Membrane</keyword>
<keyword evidence="1" id="KW-0812">Transmembrane</keyword>
<dbReference type="Proteomes" id="UP000095282">
    <property type="component" value="Unplaced"/>
</dbReference>
<dbReference type="AlphaFoldDB" id="A0A1I7UY96"/>
<dbReference type="WBParaSite" id="Csp11.Scaffold630.g20546.t1">
    <property type="protein sequence ID" value="Csp11.Scaffold630.g20546.t1"/>
    <property type="gene ID" value="Csp11.Scaffold630.g20546"/>
</dbReference>
<proteinExistence type="predicted"/>
<dbReference type="STRING" id="1561998.A0A1I7UY96"/>
<protein>
    <submittedName>
        <fullName evidence="3">NADH dehydrogenase [ubiquinone] 1 beta subcomplex subunit 11, mitochondrial</fullName>
    </submittedName>
</protein>
<evidence type="ECO:0000313" key="2">
    <source>
        <dbReference type="Proteomes" id="UP000095282"/>
    </source>
</evidence>
<keyword evidence="2" id="KW-1185">Reference proteome</keyword>
<feature type="transmembrane region" description="Helical" evidence="1">
    <location>
        <begin position="82"/>
        <end position="104"/>
    </location>
</feature>
<name>A0A1I7UY96_9PELO</name>
<dbReference type="eggNOG" id="ENOG502SFYV">
    <property type="taxonomic scope" value="Eukaryota"/>
</dbReference>
<sequence length="167" mass="19539">MSLSLLTPRLVTKSTVARIVLVRNASSRLTLDHQQSIKINDQQGFFKYQRDVSRDARYSNPAKPGDTATRFMFRKLGHAYEIYPLFGLLAVWCVLFGYTVYYSFEKTEIWLDRSHSTAPWDWERIRNNYWKKPTLVFDPTGVTHQKLEIMETLQDEMVAAAKQRGTR</sequence>
<organism evidence="2 3">
    <name type="scientific">Caenorhabditis tropicalis</name>
    <dbReference type="NCBI Taxonomy" id="1561998"/>
    <lineage>
        <taxon>Eukaryota</taxon>
        <taxon>Metazoa</taxon>
        <taxon>Ecdysozoa</taxon>
        <taxon>Nematoda</taxon>
        <taxon>Chromadorea</taxon>
        <taxon>Rhabditida</taxon>
        <taxon>Rhabditina</taxon>
        <taxon>Rhabditomorpha</taxon>
        <taxon>Rhabditoidea</taxon>
        <taxon>Rhabditidae</taxon>
        <taxon>Peloderinae</taxon>
        <taxon>Caenorhabditis</taxon>
    </lineage>
</organism>